<accession>A0A0E0LBK3</accession>
<reference evidence="7" key="2">
    <citation type="submission" date="2018-05" db="EMBL/GenBank/DDBJ databases">
        <title>OpunRS2 (Oryza punctata Reference Sequence Version 2).</title>
        <authorList>
            <person name="Zhang J."/>
            <person name="Kudrna D."/>
            <person name="Lee S."/>
            <person name="Talag J."/>
            <person name="Welchert J."/>
            <person name="Wing R.A."/>
        </authorList>
    </citation>
    <scope>NUCLEOTIDE SEQUENCE [LARGE SCALE GENOMIC DNA]</scope>
</reference>
<evidence type="ECO:0000313" key="7">
    <source>
        <dbReference type="EnsemblPlants" id="OPUNC06G13660.1"/>
    </source>
</evidence>
<dbReference type="eggNOG" id="ENOG502QQA9">
    <property type="taxonomic scope" value="Eukaryota"/>
</dbReference>
<evidence type="ECO:0000313" key="8">
    <source>
        <dbReference type="Proteomes" id="UP000026962"/>
    </source>
</evidence>
<dbReference type="PANTHER" id="PTHR10108:SF984">
    <property type="entry name" value="METHYLTRANSFERASE PMT21-RELATED"/>
    <property type="match status" value="1"/>
</dbReference>
<dbReference type="Proteomes" id="UP000026962">
    <property type="component" value="Chromosome 6"/>
</dbReference>
<reference evidence="7" key="1">
    <citation type="submission" date="2015-04" db="UniProtKB">
        <authorList>
            <consortium name="EnsemblPlants"/>
        </authorList>
    </citation>
    <scope>IDENTIFICATION</scope>
</reference>
<evidence type="ECO:0000256" key="6">
    <source>
        <dbReference type="RuleBase" id="RU366043"/>
    </source>
</evidence>
<comment type="similarity">
    <text evidence="2 6">Belongs to the methyltransferase superfamily.</text>
</comment>
<dbReference type="InterPro" id="IPR029063">
    <property type="entry name" value="SAM-dependent_MTases_sf"/>
</dbReference>
<dbReference type="GO" id="GO:0005802">
    <property type="term" value="C:trans-Golgi network"/>
    <property type="evidence" value="ECO:0007669"/>
    <property type="project" value="TreeGrafter"/>
</dbReference>
<protein>
    <recommendedName>
        <fullName evidence="6">Methyltransferase</fullName>
        <ecNumber evidence="6">2.1.1.-</ecNumber>
    </recommendedName>
</protein>
<dbReference type="EnsemblPlants" id="OPUNC06G13660.1">
    <property type="protein sequence ID" value="OPUNC06G13660.1"/>
    <property type="gene ID" value="OPUNC06G13660"/>
</dbReference>
<keyword evidence="4 6" id="KW-0812">Transmembrane</keyword>
<dbReference type="SUPFAM" id="SSF53335">
    <property type="entry name" value="S-adenosyl-L-methionine-dependent methyltransferases"/>
    <property type="match status" value="1"/>
</dbReference>
<evidence type="ECO:0000256" key="5">
    <source>
        <dbReference type="ARBA" id="ARBA00037847"/>
    </source>
</evidence>
<dbReference type="Gramene" id="OPUNC06G13660.1">
    <property type="protein sequence ID" value="OPUNC06G13660.1"/>
    <property type="gene ID" value="OPUNC06G13660"/>
</dbReference>
<sequence length="141" mass="15849">MERHCPLSVERKECLVPPPQGYKAPIRWPKSKDHCWYRNVPYDWINNQKSNQHWLRKEGDRFIFPGGGTMFPNGGGAHADLMAELIPGTRDGMVCTTLDTGCRITSSGGDLLGRGILTLSLAPMDNQRHRCLIPWTEFGGL</sequence>
<dbReference type="Pfam" id="PF03141">
    <property type="entry name" value="Methyltransf_29"/>
    <property type="match status" value="1"/>
</dbReference>
<dbReference type="AlphaFoldDB" id="A0A0E0LBK3"/>
<dbReference type="OMA" id="DISCARN"/>
<evidence type="ECO:0000256" key="3">
    <source>
        <dbReference type="ARBA" id="ARBA00022603"/>
    </source>
</evidence>
<evidence type="ECO:0000256" key="2">
    <source>
        <dbReference type="ARBA" id="ARBA00008361"/>
    </source>
</evidence>
<evidence type="ECO:0000256" key="1">
    <source>
        <dbReference type="ARBA" id="ARBA00004606"/>
    </source>
</evidence>
<keyword evidence="3 6" id="KW-0489">Methyltransferase</keyword>
<organism evidence="7">
    <name type="scientific">Oryza punctata</name>
    <name type="common">Red rice</name>
    <dbReference type="NCBI Taxonomy" id="4537"/>
    <lineage>
        <taxon>Eukaryota</taxon>
        <taxon>Viridiplantae</taxon>
        <taxon>Streptophyta</taxon>
        <taxon>Embryophyta</taxon>
        <taxon>Tracheophyta</taxon>
        <taxon>Spermatophyta</taxon>
        <taxon>Magnoliopsida</taxon>
        <taxon>Liliopsida</taxon>
        <taxon>Poales</taxon>
        <taxon>Poaceae</taxon>
        <taxon>BOP clade</taxon>
        <taxon>Oryzoideae</taxon>
        <taxon>Oryzeae</taxon>
        <taxon>Oryzinae</taxon>
        <taxon>Oryza</taxon>
    </lineage>
</organism>
<dbReference type="GO" id="GO:0016020">
    <property type="term" value="C:membrane"/>
    <property type="evidence" value="ECO:0007669"/>
    <property type="project" value="UniProtKB-SubCell"/>
</dbReference>
<evidence type="ECO:0000256" key="4">
    <source>
        <dbReference type="ARBA" id="ARBA00022968"/>
    </source>
</evidence>
<keyword evidence="6" id="KW-0325">Glycoprotein</keyword>
<dbReference type="HOGENOM" id="CLU_1828458_0_0_1"/>
<dbReference type="GO" id="GO:0032259">
    <property type="term" value="P:methylation"/>
    <property type="evidence" value="ECO:0007669"/>
    <property type="project" value="UniProtKB-KW"/>
</dbReference>
<keyword evidence="8" id="KW-1185">Reference proteome</keyword>
<keyword evidence="6" id="KW-0808">Transferase</keyword>
<dbReference type="STRING" id="4537.A0A0E0LBK3"/>
<comment type="subcellular location">
    <subcellularLocation>
        <location evidence="5">Endomembrane system</location>
        <topology evidence="5">Single-pass membrane protein</topology>
    </subcellularLocation>
    <subcellularLocation>
        <location evidence="1 6">Membrane</location>
        <topology evidence="1 6">Single-pass type II membrane protein</topology>
    </subcellularLocation>
</comment>
<keyword evidence="4 6" id="KW-0735">Signal-anchor</keyword>
<dbReference type="GO" id="GO:0008168">
    <property type="term" value="F:methyltransferase activity"/>
    <property type="evidence" value="ECO:0007669"/>
    <property type="project" value="UniProtKB-UniRule"/>
</dbReference>
<name>A0A0E0LBK3_ORYPU</name>
<dbReference type="PANTHER" id="PTHR10108">
    <property type="entry name" value="SAM-DEPENDENT METHYLTRANSFERASE"/>
    <property type="match status" value="1"/>
</dbReference>
<dbReference type="GO" id="GO:0005768">
    <property type="term" value="C:endosome"/>
    <property type="evidence" value="ECO:0007669"/>
    <property type="project" value="TreeGrafter"/>
</dbReference>
<proteinExistence type="inferred from homology"/>
<dbReference type="EC" id="2.1.1.-" evidence="6"/>
<dbReference type="InterPro" id="IPR004159">
    <property type="entry name" value="Put_SAM_MeTrfase"/>
</dbReference>